<protein>
    <submittedName>
        <fullName evidence="3">Uncharacterized protein</fullName>
    </submittedName>
</protein>
<evidence type="ECO:0000256" key="1">
    <source>
        <dbReference type="SAM" id="Coils"/>
    </source>
</evidence>
<evidence type="ECO:0000313" key="3">
    <source>
        <dbReference type="EMBL" id="CCM03685.1"/>
    </source>
</evidence>
<accession>J4GRP5</accession>
<reference evidence="3 4" key="1">
    <citation type="journal article" date="2012" name="Appl. Environ. Microbiol.">
        <title>Short-read sequencing for genomic analysis of the brown rot fungus Fibroporia radiculosa.</title>
        <authorList>
            <person name="Tang J.D."/>
            <person name="Perkins A.D."/>
            <person name="Sonstegard T.S."/>
            <person name="Schroeder S.G."/>
            <person name="Burgess S.C."/>
            <person name="Diehl S.V."/>
        </authorList>
    </citation>
    <scope>NUCLEOTIDE SEQUENCE [LARGE SCALE GENOMIC DNA]</scope>
    <source>
        <strain evidence="3 4">TFFH 294</strain>
    </source>
</reference>
<name>J4GRP5_9APHY</name>
<evidence type="ECO:0000256" key="2">
    <source>
        <dbReference type="SAM" id="MobiDB-lite"/>
    </source>
</evidence>
<dbReference type="AlphaFoldDB" id="J4GRP5"/>
<evidence type="ECO:0000313" key="4">
    <source>
        <dbReference type="Proteomes" id="UP000006352"/>
    </source>
</evidence>
<keyword evidence="4" id="KW-1185">Reference proteome</keyword>
<dbReference type="InParanoid" id="J4GRP5"/>
<proteinExistence type="predicted"/>
<gene>
    <name evidence="3" type="ORF">FIBRA_05829</name>
</gene>
<dbReference type="EMBL" id="HE797124">
    <property type="protein sequence ID" value="CCM03685.1"/>
    <property type="molecule type" value="Genomic_DNA"/>
</dbReference>
<dbReference type="Proteomes" id="UP000006352">
    <property type="component" value="Unassembled WGS sequence"/>
</dbReference>
<sequence length="282" mass="32826">MVGGARPRVVERHRNTYDWDPYIDESEISQCGFRRTASPYSYKSSLSARPSLPLPAFSVVDFNPIKERCVYVQNSWTFIRSFHPSQLEQHTKPGLDPETKIRSGTKEDEGSLLSRAARLREIMIRRFEEDLAAFTTEIRQSNAELYAELHQITARADKLYAEFVGPVQRQLSRDAFRQYLLTVLGISDPYCSQQWTLLQAEMDHAQFKTHLKNELPKIPLENPITDKDLDYTCSEDYFASSFTHHASLEEKLKEAIDLTPSGEEQQQMEQLYYKFLHKHEWP</sequence>
<dbReference type="RefSeq" id="XP_012182968.1">
    <property type="nucleotide sequence ID" value="XM_012327578.1"/>
</dbReference>
<organism evidence="3 4">
    <name type="scientific">Fibroporia radiculosa</name>
    <dbReference type="NCBI Taxonomy" id="599839"/>
    <lineage>
        <taxon>Eukaryota</taxon>
        <taxon>Fungi</taxon>
        <taxon>Dikarya</taxon>
        <taxon>Basidiomycota</taxon>
        <taxon>Agaricomycotina</taxon>
        <taxon>Agaricomycetes</taxon>
        <taxon>Polyporales</taxon>
        <taxon>Fibroporiaceae</taxon>
        <taxon>Fibroporia</taxon>
    </lineage>
</organism>
<keyword evidence="1" id="KW-0175">Coiled coil</keyword>
<feature type="region of interest" description="Disordered" evidence="2">
    <location>
        <begin position="88"/>
        <end position="109"/>
    </location>
</feature>
<feature type="compositionally biased region" description="Basic and acidic residues" evidence="2">
    <location>
        <begin position="89"/>
        <end position="109"/>
    </location>
</feature>
<dbReference type="HOGENOM" id="CLU_987072_0_0_1"/>
<dbReference type="GeneID" id="24098596"/>
<feature type="coiled-coil region" evidence="1">
    <location>
        <begin position="124"/>
        <end position="162"/>
    </location>
</feature>